<dbReference type="SUPFAM" id="SSF102114">
    <property type="entry name" value="Radical SAM enzymes"/>
    <property type="match status" value="1"/>
</dbReference>
<dbReference type="EMBL" id="FMVW01000006">
    <property type="protein sequence ID" value="SCZ41032.1"/>
    <property type="molecule type" value="Genomic_DNA"/>
</dbReference>
<evidence type="ECO:0000256" key="5">
    <source>
        <dbReference type="ARBA" id="ARBA00022691"/>
    </source>
</evidence>
<comment type="function">
    <text evidence="1">Activation of pyruvate formate-lyase 1 under anaerobic conditions by generation of an organic free radical, using S-adenosylmethionine and reduced flavodoxin as cosubstrates to produce 5'-deoxy-adenosine.</text>
</comment>
<evidence type="ECO:0000256" key="3">
    <source>
        <dbReference type="ARBA" id="ARBA00022485"/>
    </source>
</evidence>
<sequence>MTSSVARSTSATDLVQEVTQSEAPEAAATPCVKGWVHSLETGGTLDGPGLRYVLFLSGCPLRCCYCHNPDTWHMRKGKLQSSDDIAAEIASFAPFLKRGRGGVTLTGGEPLVQPEFCRAILRASKELGLHTALDTSGFLGARADDAFLKDVDLVLLDIKAFSEATYRNVTGVRLRPTLDFAERLSAMKKPVWLRYVLVPDFTDNTTEIEALARYVADLKNVERVDVLPYHDLGAYKWPRLDKAYRLAGTQPPKLEETERVRNIFRGRGLLAT</sequence>
<dbReference type="InterPro" id="IPR013785">
    <property type="entry name" value="Aldolase_TIM"/>
</dbReference>
<evidence type="ECO:0000256" key="6">
    <source>
        <dbReference type="ARBA" id="ARBA00022723"/>
    </source>
</evidence>
<evidence type="ECO:0000256" key="10">
    <source>
        <dbReference type="RuleBase" id="RU362053"/>
    </source>
</evidence>
<keyword evidence="7 10" id="KW-0560">Oxidoreductase</keyword>
<dbReference type="EC" id="1.97.1.4" evidence="10"/>
<dbReference type="NCBIfam" id="TIGR02493">
    <property type="entry name" value="PFLA"/>
    <property type="match status" value="1"/>
</dbReference>
<comment type="catalytic activity">
    <reaction evidence="10">
        <text>glycyl-[formate C-acetyltransferase] + reduced [flavodoxin] + S-adenosyl-L-methionine = glycin-2-yl radical-[formate C-acetyltransferase] + semiquinone [flavodoxin] + 5'-deoxyadenosine + L-methionine + H(+)</text>
        <dbReference type="Rhea" id="RHEA:19225"/>
        <dbReference type="Rhea" id="RHEA-COMP:10622"/>
        <dbReference type="Rhea" id="RHEA-COMP:12190"/>
        <dbReference type="Rhea" id="RHEA-COMP:12191"/>
        <dbReference type="Rhea" id="RHEA-COMP:14480"/>
        <dbReference type="ChEBI" id="CHEBI:15378"/>
        <dbReference type="ChEBI" id="CHEBI:17319"/>
        <dbReference type="ChEBI" id="CHEBI:29947"/>
        <dbReference type="ChEBI" id="CHEBI:32722"/>
        <dbReference type="ChEBI" id="CHEBI:57618"/>
        <dbReference type="ChEBI" id="CHEBI:57844"/>
        <dbReference type="ChEBI" id="CHEBI:59789"/>
        <dbReference type="ChEBI" id="CHEBI:140311"/>
        <dbReference type="EC" id="1.97.1.4"/>
    </reaction>
</comment>
<dbReference type="Proteomes" id="UP000199347">
    <property type="component" value="Unassembled WGS sequence"/>
</dbReference>
<evidence type="ECO:0000256" key="7">
    <source>
        <dbReference type="ARBA" id="ARBA00023002"/>
    </source>
</evidence>
<keyword evidence="3 10" id="KW-0004">4Fe-4S</keyword>
<evidence type="ECO:0000256" key="1">
    <source>
        <dbReference type="ARBA" id="ARBA00002918"/>
    </source>
</evidence>
<name>A0A1G5NUK0_AFIMA</name>
<evidence type="ECO:0000256" key="2">
    <source>
        <dbReference type="ARBA" id="ARBA00009777"/>
    </source>
</evidence>
<dbReference type="GO" id="GO:0005737">
    <property type="term" value="C:cytoplasm"/>
    <property type="evidence" value="ECO:0007669"/>
    <property type="project" value="UniProtKB-SubCell"/>
</dbReference>
<keyword evidence="5 10" id="KW-0949">S-adenosyl-L-methionine</keyword>
<keyword evidence="8 10" id="KW-0408">Iron</keyword>
<evidence type="ECO:0000256" key="8">
    <source>
        <dbReference type="ARBA" id="ARBA00023004"/>
    </source>
</evidence>
<evidence type="ECO:0000313" key="12">
    <source>
        <dbReference type="EMBL" id="SCZ41032.1"/>
    </source>
</evidence>
<dbReference type="PROSITE" id="PS01087">
    <property type="entry name" value="RADICAL_ACTIVATING"/>
    <property type="match status" value="1"/>
</dbReference>
<reference evidence="13" key="1">
    <citation type="submission" date="2016-10" db="EMBL/GenBank/DDBJ databases">
        <authorList>
            <person name="Varghese N."/>
            <person name="Submissions S."/>
        </authorList>
    </citation>
    <scope>NUCLEOTIDE SEQUENCE [LARGE SCALE GENOMIC DNA]</scope>
    <source>
        <strain evidence="13">DSM 2698</strain>
    </source>
</reference>
<organism evidence="12 13">
    <name type="scientific">Afifella marina DSM 2698</name>
    <dbReference type="NCBI Taxonomy" id="1120955"/>
    <lineage>
        <taxon>Bacteria</taxon>
        <taxon>Pseudomonadati</taxon>
        <taxon>Pseudomonadota</taxon>
        <taxon>Alphaproteobacteria</taxon>
        <taxon>Hyphomicrobiales</taxon>
        <taxon>Afifellaceae</taxon>
        <taxon>Afifella</taxon>
    </lineage>
</organism>
<dbReference type="InterPro" id="IPR058240">
    <property type="entry name" value="rSAM_sf"/>
</dbReference>
<evidence type="ECO:0000256" key="4">
    <source>
        <dbReference type="ARBA" id="ARBA00022526"/>
    </source>
</evidence>
<dbReference type="InterPro" id="IPR034457">
    <property type="entry name" value="Organic_radical-activating"/>
</dbReference>
<evidence type="ECO:0000313" key="13">
    <source>
        <dbReference type="Proteomes" id="UP000199347"/>
    </source>
</evidence>
<dbReference type="STRING" id="1120955.SAMN03080610_02698"/>
<dbReference type="PANTHER" id="PTHR30352:SF5">
    <property type="entry name" value="PYRUVATE FORMATE-LYASE 1-ACTIVATING ENZYME"/>
    <property type="match status" value="1"/>
</dbReference>
<protein>
    <recommendedName>
        <fullName evidence="10">Pyruvate formate-lyase-activating enzyme</fullName>
        <ecNumber evidence="10">1.97.1.4</ecNumber>
    </recommendedName>
</protein>
<keyword evidence="4" id="KW-0119">Carbohydrate metabolism</keyword>
<comment type="subcellular location">
    <subcellularLocation>
        <location evidence="10">Cytoplasm</location>
    </subcellularLocation>
</comment>
<keyword evidence="12" id="KW-0456">Lyase</keyword>
<dbReference type="GO" id="GO:0043365">
    <property type="term" value="F:[formate-C-acetyltransferase]-activating enzyme activity"/>
    <property type="evidence" value="ECO:0007669"/>
    <property type="project" value="UniProtKB-UniRule"/>
</dbReference>
<keyword evidence="4" id="KW-0313">Glucose metabolism</keyword>
<dbReference type="PANTHER" id="PTHR30352">
    <property type="entry name" value="PYRUVATE FORMATE-LYASE-ACTIVATING ENZYME"/>
    <property type="match status" value="1"/>
</dbReference>
<accession>A0A1G5NUK0</accession>
<dbReference type="PROSITE" id="PS51918">
    <property type="entry name" value="RADICAL_SAM"/>
    <property type="match status" value="1"/>
</dbReference>
<comment type="function">
    <text evidence="10">Activation of pyruvate formate-lyase under anaerobic conditions by generation of an organic free radical, using S-adenosylmethionine and reduced flavodoxin as cosubstrates to produce 5'-deoxy-adenosine.</text>
</comment>
<dbReference type="InterPro" id="IPR007197">
    <property type="entry name" value="rSAM"/>
</dbReference>
<keyword evidence="13" id="KW-1185">Reference proteome</keyword>
<dbReference type="SFLD" id="SFLDG01067">
    <property type="entry name" value="SPASM/twitch_domain_containing"/>
    <property type="match status" value="1"/>
</dbReference>
<dbReference type="GO" id="GO:0006006">
    <property type="term" value="P:glucose metabolic process"/>
    <property type="evidence" value="ECO:0007669"/>
    <property type="project" value="UniProtKB-KW"/>
</dbReference>
<dbReference type="GO" id="GO:0046872">
    <property type="term" value="F:metal ion binding"/>
    <property type="evidence" value="ECO:0007669"/>
    <property type="project" value="UniProtKB-UniRule"/>
</dbReference>
<keyword evidence="6 10" id="KW-0479">Metal-binding</keyword>
<dbReference type="AlphaFoldDB" id="A0A1G5NUK0"/>
<dbReference type="InterPro" id="IPR012838">
    <property type="entry name" value="PFL1_activating"/>
</dbReference>
<keyword evidence="10" id="KW-0963">Cytoplasm</keyword>
<proteinExistence type="inferred from homology"/>
<comment type="cofactor">
    <cofactor evidence="10">
        <name>[4Fe-4S] cluster</name>
        <dbReference type="ChEBI" id="CHEBI:49883"/>
    </cofactor>
    <text evidence="10">Binds 1 [4Fe-4S] cluster. The cluster is coordinated with 3 cysteines and an exchangeable S-adenosyl-L-methionine.</text>
</comment>
<evidence type="ECO:0000259" key="11">
    <source>
        <dbReference type="PROSITE" id="PS51918"/>
    </source>
</evidence>
<dbReference type="InterPro" id="IPR001989">
    <property type="entry name" value="Radical_activat_CS"/>
</dbReference>
<dbReference type="SFLD" id="SFLDG01066">
    <property type="entry name" value="organic_radical-activating_enz"/>
    <property type="match status" value="1"/>
</dbReference>
<keyword evidence="9 10" id="KW-0411">Iron-sulfur</keyword>
<dbReference type="CDD" id="cd01335">
    <property type="entry name" value="Radical_SAM"/>
    <property type="match status" value="1"/>
</dbReference>
<dbReference type="Gene3D" id="3.20.20.70">
    <property type="entry name" value="Aldolase class I"/>
    <property type="match status" value="1"/>
</dbReference>
<dbReference type="Pfam" id="PF04055">
    <property type="entry name" value="Radical_SAM"/>
    <property type="match status" value="1"/>
</dbReference>
<dbReference type="RefSeq" id="WP_207145372.1">
    <property type="nucleotide sequence ID" value="NZ_FMVW01000006.1"/>
</dbReference>
<comment type="similarity">
    <text evidence="2 10">Belongs to the organic radical-activating enzymes family.</text>
</comment>
<feature type="domain" description="Radical SAM core" evidence="11">
    <location>
        <begin position="45"/>
        <end position="267"/>
    </location>
</feature>
<dbReference type="GO" id="GO:0016829">
    <property type="term" value="F:lyase activity"/>
    <property type="evidence" value="ECO:0007669"/>
    <property type="project" value="UniProtKB-KW"/>
</dbReference>
<evidence type="ECO:0000256" key="9">
    <source>
        <dbReference type="ARBA" id="ARBA00023014"/>
    </source>
</evidence>
<keyword evidence="12" id="KW-0670">Pyruvate</keyword>
<dbReference type="SFLD" id="SFLDS00029">
    <property type="entry name" value="Radical_SAM"/>
    <property type="match status" value="1"/>
</dbReference>
<dbReference type="GO" id="GO:0051539">
    <property type="term" value="F:4 iron, 4 sulfur cluster binding"/>
    <property type="evidence" value="ECO:0007669"/>
    <property type="project" value="UniProtKB-UniRule"/>
</dbReference>
<gene>
    <name evidence="12" type="ORF">SAMN03080610_02698</name>
</gene>